<keyword evidence="3" id="KW-0964">Secreted</keyword>
<dbReference type="Gene3D" id="2.30.110.50">
    <property type="match status" value="1"/>
</dbReference>
<dbReference type="Proteomes" id="UP000663090">
    <property type="component" value="Chromosome"/>
</dbReference>
<dbReference type="RefSeq" id="WP_206714222.1">
    <property type="nucleotide sequence ID" value="NZ_CP071091.1"/>
</dbReference>
<dbReference type="EMBL" id="CP071091">
    <property type="protein sequence ID" value="QSQ12497.1"/>
    <property type="molecule type" value="Genomic_DNA"/>
</dbReference>
<dbReference type="InterPro" id="IPR017847">
    <property type="entry name" value="T6SS_RhsGE_Vgr_subset"/>
</dbReference>
<organism evidence="7 8">
    <name type="scientific">Myxococcus landrumensis</name>
    <dbReference type="NCBI Taxonomy" id="2813577"/>
    <lineage>
        <taxon>Bacteria</taxon>
        <taxon>Pseudomonadati</taxon>
        <taxon>Myxococcota</taxon>
        <taxon>Myxococcia</taxon>
        <taxon>Myxococcales</taxon>
        <taxon>Cystobacterineae</taxon>
        <taxon>Myxococcaceae</taxon>
        <taxon>Myxococcus</taxon>
    </lineage>
</organism>
<feature type="domain" description="Gp5/Type VI secretion system Vgr protein OB-fold" evidence="5">
    <location>
        <begin position="380"/>
        <end position="451"/>
    </location>
</feature>
<keyword evidence="8" id="KW-1185">Reference proteome</keyword>
<dbReference type="Pfam" id="PF22178">
    <property type="entry name" value="Gp5_trimer_C"/>
    <property type="match status" value="1"/>
</dbReference>
<comment type="similarity">
    <text evidence="2">Belongs to the VgrG protein family.</text>
</comment>
<dbReference type="SUPFAM" id="SSF69349">
    <property type="entry name" value="Phage fibre proteins"/>
    <property type="match status" value="2"/>
</dbReference>
<dbReference type="InterPro" id="IPR006533">
    <property type="entry name" value="T6SS_Vgr_RhsGE"/>
</dbReference>
<protein>
    <submittedName>
        <fullName evidence="7">Type VI secretion system tip protein VgrG</fullName>
    </submittedName>
</protein>
<dbReference type="SUPFAM" id="SSF69279">
    <property type="entry name" value="Phage tail proteins"/>
    <property type="match status" value="2"/>
</dbReference>
<accession>A0ABX7N1A6</accession>
<dbReference type="InterPro" id="IPR054030">
    <property type="entry name" value="Gp5_Vgr_C"/>
</dbReference>
<dbReference type="Pfam" id="PF05954">
    <property type="entry name" value="Phage_GPD"/>
    <property type="match status" value="1"/>
</dbReference>
<feature type="domain" description="Gp5/Type VI secretion system Vgr C-terminal trimerisation" evidence="6">
    <location>
        <begin position="468"/>
        <end position="579"/>
    </location>
</feature>
<dbReference type="NCBIfam" id="TIGR03361">
    <property type="entry name" value="VI_Rhs_Vgr"/>
    <property type="match status" value="1"/>
</dbReference>
<dbReference type="NCBIfam" id="TIGR01646">
    <property type="entry name" value="vgr_GE"/>
    <property type="match status" value="1"/>
</dbReference>
<comment type="subcellular location">
    <subcellularLocation>
        <location evidence="1">Secreted</location>
    </subcellularLocation>
</comment>
<name>A0ABX7N1A6_9BACT</name>
<evidence type="ECO:0000256" key="1">
    <source>
        <dbReference type="ARBA" id="ARBA00004613"/>
    </source>
</evidence>
<evidence type="ECO:0000259" key="5">
    <source>
        <dbReference type="Pfam" id="PF04717"/>
    </source>
</evidence>
<dbReference type="PANTHER" id="PTHR32305">
    <property type="match status" value="1"/>
</dbReference>
<sequence length="890" mass="96179">MPRRPHTLLELQAEGFAPGELVAVRMSGEEAISEPYDFRVEFFPRSLEPLDVKALLGTEATLLLHGPDGGDRFVHGVVEEARDLGDRHGRPEYRVRLVPRLRLLRNTRRSRIFQHLSVPDIVKKVLSAADVKLRLALSASYAPREFCVQYRESDLDFVRRLLESEGICFFFEHAESSHVMVLGDGAGAHAPISGDARVVFRGKEEHVAEAEHVSTVTRTQRLRPGTVSLRDFDFERPALDLTSKTRNDPESLGWEVYDYPGDYVKPSEGQLLSRVRLEALRFGTKTLEGDGTCHRLVSGSTFELAEHPEGDLNGEVLVVRVRHEGRRQEVVGDVDALEESYRNHFIALPAGAPYRPRLATPVPHILGIQTATVVGPSSEETQPDTHGRIKVQFHWDRDGKSDDKSSCWVRVGQAWAGAAWGANFIPRVGQEAVVRFLEGNPDKPLVVGAVYNGQNPPPLGLPGEKTKSTVRTDSSPGGGGFNEVRIEDSAGSEEVFLHAQKDEDLDTLNDKSQRVGGMESLLVEKDRSRDIVGKQSLSVKGDDASTVEGSQSLRVAMNRETRTLGDHSEEVDRNQSITVMAVHALNVKMAAATSVGAAAALGVGGGYGINVGGASNIAVLGARAETVGGMRSESVGGARSEMVEGAKTSRVLGDVTEEVKGGLSQVAEKGRQDDVGKNHLSEVKGPMATGAKKLQLKSDEMAVVVNSELALLINKSGTVKLFAKSLTVDGKNIKLKGKKIKKESSGSGKRKPFKEVLDESVAETMREYGPEGGPLSPADAKAFTEGKYTMKVLKKDVTVHRLFGGESAAQGRWVTAGTRPTGLEGKIRMALRPEWGNTATESASMTLKAGTVLYEGGVAGQGLGYSGGATQILIKTPPQAAGEFLKAVFM</sequence>
<dbReference type="Gene3D" id="3.55.50.10">
    <property type="entry name" value="Baseplate protein-like domains"/>
    <property type="match status" value="1"/>
</dbReference>
<reference evidence="7 8" key="1">
    <citation type="submission" date="2021-02" db="EMBL/GenBank/DDBJ databases">
        <title>De Novo genome assembly of isolated myxobacteria.</title>
        <authorList>
            <person name="Stevens D.C."/>
        </authorList>
    </citation>
    <scope>NUCLEOTIDE SEQUENCE [LARGE SCALE GENOMIC DNA]</scope>
    <source>
        <strain evidence="7 8">SCHIC003</strain>
    </source>
</reference>
<dbReference type="PANTHER" id="PTHR32305:SF15">
    <property type="entry name" value="PROTEIN RHSA-RELATED"/>
    <property type="match status" value="1"/>
</dbReference>
<dbReference type="Gene3D" id="2.40.50.230">
    <property type="entry name" value="Gp5 N-terminal domain"/>
    <property type="match status" value="1"/>
</dbReference>
<evidence type="ECO:0000256" key="4">
    <source>
        <dbReference type="SAM" id="MobiDB-lite"/>
    </source>
</evidence>
<dbReference type="InterPro" id="IPR006531">
    <property type="entry name" value="Gp5/Vgr_OB"/>
</dbReference>
<dbReference type="InterPro" id="IPR050708">
    <property type="entry name" value="T6SS_VgrG/RHS"/>
</dbReference>
<dbReference type="InterPro" id="IPR037026">
    <property type="entry name" value="Vgr_OB-fold_dom_sf"/>
</dbReference>
<evidence type="ECO:0000259" key="6">
    <source>
        <dbReference type="Pfam" id="PF22178"/>
    </source>
</evidence>
<gene>
    <name evidence="7" type="primary">tssI</name>
    <name evidence="7" type="ORF">JY572_29630</name>
</gene>
<evidence type="ECO:0000313" key="7">
    <source>
        <dbReference type="EMBL" id="QSQ12497.1"/>
    </source>
</evidence>
<proteinExistence type="inferred from homology"/>
<dbReference type="SUPFAM" id="SSF69255">
    <property type="entry name" value="gp5 N-terminal domain-like"/>
    <property type="match status" value="1"/>
</dbReference>
<evidence type="ECO:0000256" key="3">
    <source>
        <dbReference type="ARBA" id="ARBA00022525"/>
    </source>
</evidence>
<feature type="region of interest" description="Disordered" evidence="4">
    <location>
        <begin position="456"/>
        <end position="482"/>
    </location>
</feature>
<evidence type="ECO:0000313" key="8">
    <source>
        <dbReference type="Proteomes" id="UP000663090"/>
    </source>
</evidence>
<dbReference type="Pfam" id="PF04717">
    <property type="entry name" value="Phage_base_V"/>
    <property type="match status" value="1"/>
</dbReference>
<dbReference type="Gene3D" id="4.10.220.110">
    <property type="match status" value="1"/>
</dbReference>
<evidence type="ECO:0000256" key="2">
    <source>
        <dbReference type="ARBA" id="ARBA00005558"/>
    </source>
</evidence>